<name>A0A926JRN3_9FLAO</name>
<accession>A0A926JRN3</accession>
<evidence type="ECO:0000259" key="1">
    <source>
        <dbReference type="PROSITE" id="PS51186"/>
    </source>
</evidence>
<dbReference type="EMBL" id="JACVDC010000023">
    <property type="protein sequence ID" value="MBC9796247.1"/>
    <property type="molecule type" value="Genomic_DNA"/>
</dbReference>
<dbReference type="AlphaFoldDB" id="A0A926JRN3"/>
<dbReference type="InterPro" id="IPR052564">
    <property type="entry name" value="N-acetyltrans/Recomb-assoc"/>
</dbReference>
<keyword evidence="3" id="KW-1185">Reference proteome</keyword>
<proteinExistence type="predicted"/>
<dbReference type="PANTHER" id="PTHR43451">
    <property type="entry name" value="ACETYLTRANSFERASE (GNAT) FAMILY PROTEIN"/>
    <property type="match status" value="1"/>
</dbReference>
<protein>
    <submittedName>
        <fullName evidence="2">GNAT family N-acetyltransferase</fullName>
    </submittedName>
</protein>
<dbReference type="PROSITE" id="PS51186">
    <property type="entry name" value="GNAT"/>
    <property type="match status" value="1"/>
</dbReference>
<gene>
    <name evidence="2" type="ORF">IBL28_09725</name>
</gene>
<comment type="caution">
    <text evidence="2">The sequence shown here is derived from an EMBL/GenBank/DDBJ whole genome shotgun (WGS) entry which is preliminary data.</text>
</comment>
<dbReference type="Pfam" id="PF13673">
    <property type="entry name" value="Acetyltransf_10"/>
    <property type="match status" value="1"/>
</dbReference>
<dbReference type="Proteomes" id="UP000653730">
    <property type="component" value="Unassembled WGS sequence"/>
</dbReference>
<dbReference type="PANTHER" id="PTHR43451:SF1">
    <property type="entry name" value="ACETYLTRANSFERASE"/>
    <property type="match status" value="1"/>
</dbReference>
<dbReference type="InterPro" id="IPR016181">
    <property type="entry name" value="Acyl_CoA_acyltransferase"/>
</dbReference>
<evidence type="ECO:0000313" key="2">
    <source>
        <dbReference type="EMBL" id="MBC9796247.1"/>
    </source>
</evidence>
<reference evidence="2 3" key="1">
    <citation type="submission" date="2020-09" db="EMBL/GenBank/DDBJ databases">
        <title>Sinomicrobium weinanense sp. nov., a halophilic bacteria isolated from saline-alkali soil.</title>
        <authorList>
            <person name="Wu P."/>
            <person name="Ren H."/>
            <person name="Mei Y."/>
            <person name="Liang Y."/>
            <person name="Chen Z."/>
        </authorList>
    </citation>
    <scope>NUCLEOTIDE SEQUENCE [LARGE SCALE GENOMIC DNA]</scope>
    <source>
        <strain evidence="2 3">FJxs</strain>
    </source>
</reference>
<dbReference type="GO" id="GO:0016747">
    <property type="term" value="F:acyltransferase activity, transferring groups other than amino-acyl groups"/>
    <property type="evidence" value="ECO:0007669"/>
    <property type="project" value="InterPro"/>
</dbReference>
<dbReference type="InterPro" id="IPR000182">
    <property type="entry name" value="GNAT_dom"/>
</dbReference>
<feature type="domain" description="N-acetyltransferase" evidence="1">
    <location>
        <begin position="23"/>
        <end position="176"/>
    </location>
</feature>
<dbReference type="CDD" id="cd04301">
    <property type="entry name" value="NAT_SF"/>
    <property type="match status" value="1"/>
</dbReference>
<sequence length="191" mass="22281">MYRIRSVKPPTTPGIFISKLKTRTLRKGQLADLEELRQLFADTISTICRSDYNNEQIHVWASGIEDKDRWHRILTSQQVWVTQNNEKITGFCTLDKGHHIDLLFVHKDYQRQGIARELYNKIEKEAIQRGQSELTVNASITARPFFEKAGFEVLTKQKVIKQGIELTNYKMKKQLDKTKIPNNSYEGISRK</sequence>
<dbReference type="SUPFAM" id="SSF55729">
    <property type="entry name" value="Acyl-CoA N-acyltransferases (Nat)"/>
    <property type="match status" value="1"/>
</dbReference>
<organism evidence="2 3">
    <name type="scientific">Sinomicrobium weinanense</name>
    <dbReference type="NCBI Taxonomy" id="2842200"/>
    <lineage>
        <taxon>Bacteria</taxon>
        <taxon>Pseudomonadati</taxon>
        <taxon>Bacteroidota</taxon>
        <taxon>Flavobacteriia</taxon>
        <taxon>Flavobacteriales</taxon>
        <taxon>Flavobacteriaceae</taxon>
        <taxon>Sinomicrobium</taxon>
    </lineage>
</organism>
<evidence type="ECO:0000313" key="3">
    <source>
        <dbReference type="Proteomes" id="UP000653730"/>
    </source>
</evidence>
<dbReference type="Gene3D" id="3.40.630.30">
    <property type="match status" value="1"/>
</dbReference>